<feature type="compositionally biased region" description="Basic and acidic residues" evidence="2">
    <location>
        <begin position="999"/>
        <end position="1020"/>
    </location>
</feature>
<evidence type="ECO:0000313" key="4">
    <source>
        <dbReference type="EMBL" id="ODV84618.1"/>
    </source>
</evidence>
<dbReference type="AlphaFoldDB" id="A0A1E4SYQ5"/>
<reference evidence="5" key="1">
    <citation type="submission" date="2016-04" db="EMBL/GenBank/DDBJ databases">
        <title>Comparative genomics of biotechnologically important yeasts.</title>
        <authorList>
            <consortium name="DOE Joint Genome Institute"/>
            <person name="Riley R."/>
            <person name="Haridas S."/>
            <person name="Wolfe K.H."/>
            <person name="Lopes M.R."/>
            <person name="Hittinger C.T."/>
            <person name="Goker M."/>
            <person name="Salamov A."/>
            <person name="Wisecaver J."/>
            <person name="Long T.M."/>
            <person name="Aerts A.L."/>
            <person name="Barry K."/>
            <person name="Choi C."/>
            <person name="Clum A."/>
            <person name="Coughlan A.Y."/>
            <person name="Deshpande S."/>
            <person name="Douglass A.P."/>
            <person name="Hanson S.J."/>
            <person name="Klenk H.-P."/>
            <person name="Labutti K."/>
            <person name="Lapidus A."/>
            <person name="Lindquist E."/>
            <person name="Lipzen A."/>
            <person name="Meier-Kolthoff J.P."/>
            <person name="Ohm R.A."/>
            <person name="Otillar R.P."/>
            <person name="Pangilinan J."/>
            <person name="Peng Y."/>
            <person name="Rokas A."/>
            <person name="Rosa C.A."/>
            <person name="Scheuner C."/>
            <person name="Sibirny A.A."/>
            <person name="Slot J.C."/>
            <person name="Stielow J.B."/>
            <person name="Sun H."/>
            <person name="Kurtzman C.P."/>
            <person name="Blackwell M."/>
            <person name="Grigoriev I.V."/>
            <person name="Jeffries T.W."/>
        </authorList>
    </citation>
    <scope>NUCLEOTIDE SEQUENCE [LARGE SCALE GENOMIC DNA]</scope>
    <source>
        <strain evidence="5">NRRL YB-2248</strain>
    </source>
</reference>
<dbReference type="PROSITE" id="PS01175">
    <property type="entry name" value="RIBONUCLEASE_II"/>
    <property type="match status" value="1"/>
</dbReference>
<dbReference type="PANTHER" id="PTHR23355">
    <property type="entry name" value="RIBONUCLEASE"/>
    <property type="match status" value="1"/>
</dbReference>
<gene>
    <name evidence="4" type="ORF">CANARDRAFT_200824</name>
</gene>
<dbReference type="InterPro" id="IPR022966">
    <property type="entry name" value="RNase_II/R_CS"/>
</dbReference>
<feature type="region of interest" description="Disordered" evidence="2">
    <location>
        <begin position="1033"/>
        <end position="1078"/>
    </location>
</feature>
<dbReference type="PANTHER" id="PTHR23355:SF59">
    <property type="entry name" value="EXORIBONUCLEASE II, MITOCHONDRIAL"/>
    <property type="match status" value="1"/>
</dbReference>
<protein>
    <recommendedName>
        <fullName evidence="3">RNB domain-containing protein</fullName>
    </recommendedName>
</protein>
<organism evidence="4 5">
    <name type="scientific">[Candida] arabinofermentans NRRL YB-2248</name>
    <dbReference type="NCBI Taxonomy" id="983967"/>
    <lineage>
        <taxon>Eukaryota</taxon>
        <taxon>Fungi</taxon>
        <taxon>Dikarya</taxon>
        <taxon>Ascomycota</taxon>
        <taxon>Saccharomycotina</taxon>
        <taxon>Pichiomycetes</taxon>
        <taxon>Pichiales</taxon>
        <taxon>Pichiaceae</taxon>
        <taxon>Ogataea</taxon>
        <taxon>Ogataea/Candida clade</taxon>
    </lineage>
</organism>
<dbReference type="Proteomes" id="UP000094801">
    <property type="component" value="Unassembled WGS sequence"/>
</dbReference>
<dbReference type="STRING" id="983967.A0A1E4SYQ5"/>
<dbReference type="Pfam" id="PF00773">
    <property type="entry name" value="RNB"/>
    <property type="match status" value="1"/>
</dbReference>
<dbReference type="InterPro" id="IPR012340">
    <property type="entry name" value="NA-bd_OB-fold"/>
</dbReference>
<dbReference type="Pfam" id="PF06244">
    <property type="entry name" value="Ccdc124"/>
    <property type="match status" value="1"/>
</dbReference>
<dbReference type="OrthoDB" id="2285229at2759"/>
<dbReference type="SUPFAM" id="SSF50249">
    <property type="entry name" value="Nucleic acid-binding proteins"/>
    <property type="match status" value="1"/>
</dbReference>
<comment type="similarity">
    <text evidence="1">Belongs to the RNR ribonuclease family.</text>
</comment>
<dbReference type="GO" id="GO:0000175">
    <property type="term" value="F:3'-5'-RNA exonuclease activity"/>
    <property type="evidence" value="ECO:0007669"/>
    <property type="project" value="TreeGrafter"/>
</dbReference>
<name>A0A1E4SYQ5_9ASCO</name>
<dbReference type="EMBL" id="KV453856">
    <property type="protein sequence ID" value="ODV84618.1"/>
    <property type="molecule type" value="Genomic_DNA"/>
</dbReference>
<dbReference type="GO" id="GO:0006402">
    <property type="term" value="P:mRNA catabolic process"/>
    <property type="evidence" value="ECO:0007669"/>
    <property type="project" value="TreeGrafter"/>
</dbReference>
<feature type="region of interest" description="Disordered" evidence="2">
    <location>
        <begin position="979"/>
        <end position="1020"/>
    </location>
</feature>
<proteinExistence type="inferred from homology"/>
<dbReference type="GO" id="GO:0000932">
    <property type="term" value="C:P-body"/>
    <property type="evidence" value="ECO:0007669"/>
    <property type="project" value="TreeGrafter"/>
</dbReference>
<keyword evidence="5" id="KW-1185">Reference proteome</keyword>
<accession>A0A1E4SYQ5</accession>
<evidence type="ECO:0000256" key="1">
    <source>
        <dbReference type="RuleBase" id="RU003901"/>
    </source>
</evidence>
<feature type="domain" description="RNB" evidence="3">
    <location>
        <begin position="511"/>
        <end position="847"/>
    </location>
</feature>
<evidence type="ECO:0000256" key="2">
    <source>
        <dbReference type="SAM" id="MobiDB-lite"/>
    </source>
</evidence>
<dbReference type="InterPro" id="IPR054414">
    <property type="entry name" value="Ccdc124/Oxs1_C"/>
</dbReference>
<dbReference type="SMART" id="SM00955">
    <property type="entry name" value="RNB"/>
    <property type="match status" value="1"/>
</dbReference>
<dbReference type="InterPro" id="IPR054413">
    <property type="entry name" value="LSO1/2"/>
</dbReference>
<sequence>MTPEELLQQASSVDIDNIKQELRHRKQVRYVEPNKQWILDHLNIPESELPPKFSFMDDDASKSLIKKHLVAKKGPIKEQFSLESLYFEELNVGDVVDLSDVLHRNDLAVVVELPGDALDERYTLIDQFGEIQFVSRHNMGMRMPQVFPSSWFEGAIMNEADFADENVGPIGRPKYKIEDTSDRAKLFDSVMAKATFDNDEANNVERYIAPSILTGIISQHLAKLINNSWEMLPEMNVKLEVLHNTLQSNEAPIQLTLFQLYQSIRITNLDKLVKGLTSNNADYINRTYKSLFMHLRKVVGVDNQFDAISLGKKLIGELEFTEQVTFDRFYAFILSLRKNDQIYHFDAKAQLPTYVTVVPLNRIVQFNTIVNDYKADDENYELLSIYITKKIQNDTDSFSKPENYDNFIELLKLYCAGSITDAILESFIVKIIRMLPTYNDIDISRTTVYELLLKLQAISETEDPYKWWYDSNIPGSGISAKADLEDEYYHMMTPENLNHFLPVSNDPVPNRSKFDDIVYCIDGKDALELDDGVSITRIDEENFRLSTFVADPASYLDRNSQISRIAFQRGSTLYLPNINQTESVSLLPHAFVQKVQLGQTGVDVNVLKVSFKFNITTGKVDFDNAELEFGTAKNFVVMDYGSVNEVINDKSIDLSGVASSSNVTPSKLVQDLKDLYLVSSKLHEVAEKAGRTNIFDGFTNVRKEITDIVQDENNKIKLAFKEVDEEDPTSHSSTKSELLVSELMIMTNTIAANYLKKNNIPAIYKMQNKLPMSESAAETLEEIKNKGNDLTFQDICTAQVFSTRSKVTSFPAHHESLKLEGYATVTSPLRRFADLVNHWQLISHLHSSEPMFSPLEINNIAAFLIFKQSLNDRISKKMNAFYIFKVLKQLQLEANEERLKLKCIVYKKPSDDGLVHVTLLEYGIRCILKTNWYSVDAKDQKIIKRKELLSGMSVGDVIDDAYIEDVDLLEGSIVLRSSKKSKDDPVDTPASDNEADWDEGSKKPNKKQLEKLNKKQEELDKKKEREAMLLMEEQNLESGKKAKGGKGGAAGKKGKKAASDLDDALNSFSSSGKTGRIDAHGVEDSLAALTLLKSEAVSDKDIDRHPERRFKAALAAYTERRLPEVKAENPGLRKQQLEQLIYKEFQKADENPFNKDTNVSFNAGDEDIRKVKDAVKDKRSKKFER</sequence>
<dbReference type="InterPro" id="IPR001900">
    <property type="entry name" value="RNase_II/R"/>
</dbReference>
<dbReference type="GO" id="GO:0003723">
    <property type="term" value="F:RNA binding"/>
    <property type="evidence" value="ECO:0007669"/>
    <property type="project" value="InterPro"/>
</dbReference>
<evidence type="ECO:0000259" key="3">
    <source>
        <dbReference type="SMART" id="SM00955"/>
    </source>
</evidence>
<dbReference type="InterPro" id="IPR050180">
    <property type="entry name" value="RNR_Ribonuclease"/>
</dbReference>
<evidence type="ECO:0000313" key="5">
    <source>
        <dbReference type="Proteomes" id="UP000094801"/>
    </source>
</evidence>
<dbReference type="Pfam" id="PF22048">
    <property type="entry name" value="LSO1_2-like"/>
    <property type="match status" value="1"/>
</dbReference>